<dbReference type="EMBL" id="JAUIZM010000007">
    <property type="protein sequence ID" value="KAK1375153.1"/>
    <property type="molecule type" value="Genomic_DNA"/>
</dbReference>
<name>A0AAD8MK94_9APIA</name>
<evidence type="ECO:0000313" key="1">
    <source>
        <dbReference type="EMBL" id="KAK1375153.1"/>
    </source>
</evidence>
<dbReference type="PANTHER" id="PTHR35131:SF1">
    <property type="entry name" value="EXPRESSED PROTEIN"/>
    <property type="match status" value="1"/>
</dbReference>
<evidence type="ECO:0000313" key="2">
    <source>
        <dbReference type="Proteomes" id="UP001237642"/>
    </source>
</evidence>
<reference evidence="1" key="2">
    <citation type="submission" date="2023-05" db="EMBL/GenBank/DDBJ databases">
        <authorList>
            <person name="Schelkunov M.I."/>
        </authorList>
    </citation>
    <scope>NUCLEOTIDE SEQUENCE</scope>
    <source>
        <strain evidence="1">Hsosn_3</strain>
        <tissue evidence="1">Leaf</tissue>
    </source>
</reference>
<proteinExistence type="predicted"/>
<dbReference type="Proteomes" id="UP001237642">
    <property type="component" value="Unassembled WGS sequence"/>
</dbReference>
<reference evidence="1" key="1">
    <citation type="submission" date="2023-02" db="EMBL/GenBank/DDBJ databases">
        <title>Genome of toxic invasive species Heracleum sosnowskyi carries increased number of genes despite the absence of recent whole-genome duplications.</title>
        <authorList>
            <person name="Schelkunov M."/>
            <person name="Shtratnikova V."/>
            <person name="Makarenko M."/>
            <person name="Klepikova A."/>
            <person name="Omelchenko D."/>
            <person name="Novikova G."/>
            <person name="Obukhova E."/>
            <person name="Bogdanov V."/>
            <person name="Penin A."/>
            <person name="Logacheva M."/>
        </authorList>
    </citation>
    <scope>NUCLEOTIDE SEQUENCE</scope>
    <source>
        <strain evidence="1">Hsosn_3</strain>
        <tissue evidence="1">Leaf</tissue>
    </source>
</reference>
<gene>
    <name evidence="1" type="ORF">POM88_031346</name>
</gene>
<sequence>MDTPDPVKIGTRGTVGSLIRKEREYYRAIERNHVVKKSCGPSGVGKSWFRFNFLIWKRSKKKKSGCFLPSSCSFSEVADPQQQLNSIASFSYRNLKAQAKD</sequence>
<comment type="caution">
    <text evidence="1">The sequence shown here is derived from an EMBL/GenBank/DDBJ whole genome shotgun (WGS) entry which is preliminary data.</text>
</comment>
<protein>
    <submittedName>
        <fullName evidence="1">Uncharacterized protein</fullName>
    </submittedName>
</protein>
<organism evidence="1 2">
    <name type="scientific">Heracleum sosnowskyi</name>
    <dbReference type="NCBI Taxonomy" id="360622"/>
    <lineage>
        <taxon>Eukaryota</taxon>
        <taxon>Viridiplantae</taxon>
        <taxon>Streptophyta</taxon>
        <taxon>Embryophyta</taxon>
        <taxon>Tracheophyta</taxon>
        <taxon>Spermatophyta</taxon>
        <taxon>Magnoliopsida</taxon>
        <taxon>eudicotyledons</taxon>
        <taxon>Gunneridae</taxon>
        <taxon>Pentapetalae</taxon>
        <taxon>asterids</taxon>
        <taxon>campanulids</taxon>
        <taxon>Apiales</taxon>
        <taxon>Apiaceae</taxon>
        <taxon>Apioideae</taxon>
        <taxon>apioid superclade</taxon>
        <taxon>Tordylieae</taxon>
        <taxon>Tordyliinae</taxon>
        <taxon>Heracleum</taxon>
    </lineage>
</organism>
<accession>A0AAD8MK94</accession>
<dbReference type="AlphaFoldDB" id="A0AAD8MK94"/>
<keyword evidence="2" id="KW-1185">Reference proteome</keyword>
<dbReference type="PANTHER" id="PTHR35131">
    <property type="entry name" value="EXPRESSED PROTEIN"/>
    <property type="match status" value="1"/>
</dbReference>